<reference evidence="1 2" key="1">
    <citation type="submission" date="2018-06" db="EMBL/GenBank/DDBJ databases">
        <title>Lujinxingia sediminis gen. nov. sp. nov., a new facultative anaerobic member of the class Deltaproteobacteria, and proposal of Lujinxingaceae fam. nov.</title>
        <authorList>
            <person name="Guo L.-Y."/>
            <person name="Li C.-M."/>
            <person name="Wang S."/>
            <person name="Du Z.-J."/>
        </authorList>
    </citation>
    <scope>NUCLEOTIDE SEQUENCE [LARGE SCALE GENOMIC DNA]</scope>
    <source>
        <strain evidence="1 2">FA350</strain>
    </source>
</reference>
<dbReference type="KEGG" id="bsed:DN745_05330"/>
<organism evidence="1 2">
    <name type="scientific">Bradymonas sediminis</name>
    <dbReference type="NCBI Taxonomy" id="1548548"/>
    <lineage>
        <taxon>Bacteria</taxon>
        <taxon>Deltaproteobacteria</taxon>
        <taxon>Bradymonadales</taxon>
        <taxon>Bradymonadaceae</taxon>
        <taxon>Bradymonas</taxon>
    </lineage>
</organism>
<protein>
    <submittedName>
        <fullName evidence="1">Uncharacterized protein</fullName>
    </submittedName>
</protein>
<dbReference type="AlphaFoldDB" id="A0A2Z4FIC4"/>
<proteinExistence type="predicted"/>
<dbReference type="EMBL" id="CP030032">
    <property type="protein sequence ID" value="AWV88791.1"/>
    <property type="molecule type" value="Genomic_DNA"/>
</dbReference>
<accession>A0A2Z4FIC4</accession>
<sequence length="128" mass="14886">MTNFRNKIEAQFSFLNLPDEELRSAEHSNSGHDILVYDLKDSNFDIVFYKDFDRYQVQLLPKNHASGIDALVLLWVISEQDKFLNASETMIRDSMEFYWEELQAILSPEKIEGTINAAKSAKKKYFGL</sequence>
<keyword evidence="2" id="KW-1185">Reference proteome</keyword>
<evidence type="ECO:0000313" key="2">
    <source>
        <dbReference type="Proteomes" id="UP000249799"/>
    </source>
</evidence>
<dbReference type="RefSeq" id="WP_111332796.1">
    <property type="nucleotide sequence ID" value="NZ_CP030032.1"/>
</dbReference>
<dbReference type="Proteomes" id="UP000249799">
    <property type="component" value="Chromosome"/>
</dbReference>
<name>A0A2Z4FIC4_9DELT</name>
<gene>
    <name evidence="1" type="ORF">DN745_05330</name>
</gene>
<evidence type="ECO:0000313" key="1">
    <source>
        <dbReference type="EMBL" id="AWV88791.1"/>
    </source>
</evidence>